<keyword evidence="5" id="KW-1185">Reference proteome</keyword>
<dbReference type="Gene3D" id="1.25.40.10">
    <property type="entry name" value="Tetratricopeptide repeat domain"/>
    <property type="match status" value="1"/>
</dbReference>
<dbReference type="EMBL" id="JACHLN010000005">
    <property type="protein sequence ID" value="MBB4841383.1"/>
    <property type="molecule type" value="Genomic_DNA"/>
</dbReference>
<proteinExistence type="predicted"/>
<evidence type="ECO:0000313" key="5">
    <source>
        <dbReference type="Proteomes" id="UP000575241"/>
    </source>
</evidence>
<feature type="compositionally biased region" description="Pro residues" evidence="1">
    <location>
        <begin position="312"/>
        <end position="330"/>
    </location>
</feature>
<comment type="caution">
    <text evidence="4">The sequence shown here is derived from an EMBL/GenBank/DDBJ whole genome shotgun (WGS) entry which is preliminary data.</text>
</comment>
<dbReference type="PRINTS" id="PR01217">
    <property type="entry name" value="PRICHEXTENSN"/>
</dbReference>
<feature type="compositionally biased region" description="Pro residues" evidence="1">
    <location>
        <begin position="377"/>
        <end position="399"/>
    </location>
</feature>
<dbReference type="Proteomes" id="UP000575241">
    <property type="component" value="Unassembled WGS sequence"/>
</dbReference>
<feature type="compositionally biased region" description="Basic and acidic residues" evidence="1">
    <location>
        <begin position="293"/>
        <end position="302"/>
    </location>
</feature>
<accession>A0A7W7NTX8</accession>
<dbReference type="GO" id="GO:0042834">
    <property type="term" value="F:peptidoglycan binding"/>
    <property type="evidence" value="ECO:0007669"/>
    <property type="project" value="InterPro"/>
</dbReference>
<feature type="compositionally biased region" description="Pro residues" evidence="1">
    <location>
        <begin position="357"/>
        <end position="368"/>
    </location>
</feature>
<evidence type="ECO:0000256" key="2">
    <source>
        <dbReference type="SAM" id="SignalP"/>
    </source>
</evidence>
<keyword evidence="2" id="KW-0732">Signal</keyword>
<feature type="chain" id="PRO_5031195249" evidence="2">
    <location>
        <begin position="25"/>
        <end position="632"/>
    </location>
</feature>
<organism evidence="4 5">
    <name type="scientific">Sphingomonas kyeonggiensis</name>
    <dbReference type="NCBI Taxonomy" id="1268553"/>
    <lineage>
        <taxon>Bacteria</taxon>
        <taxon>Pseudomonadati</taxon>
        <taxon>Pseudomonadota</taxon>
        <taxon>Alphaproteobacteria</taxon>
        <taxon>Sphingomonadales</taxon>
        <taxon>Sphingomonadaceae</taxon>
        <taxon>Sphingomonas</taxon>
    </lineage>
</organism>
<dbReference type="AlphaFoldDB" id="A0A7W7NTX8"/>
<reference evidence="4 5" key="1">
    <citation type="submission" date="2020-08" db="EMBL/GenBank/DDBJ databases">
        <title>Functional genomics of gut bacteria from endangered species of beetles.</title>
        <authorList>
            <person name="Carlos-Shanley C."/>
        </authorList>
    </citation>
    <scope>NUCLEOTIDE SEQUENCE [LARGE SCALE GENOMIC DNA]</scope>
    <source>
        <strain evidence="4 5">S00224</strain>
    </source>
</reference>
<feature type="signal peptide" evidence="2">
    <location>
        <begin position="1"/>
        <end position="24"/>
    </location>
</feature>
<evidence type="ECO:0000313" key="4">
    <source>
        <dbReference type="EMBL" id="MBB4841383.1"/>
    </source>
</evidence>
<feature type="domain" description="SPOR" evidence="3">
    <location>
        <begin position="541"/>
        <end position="621"/>
    </location>
</feature>
<feature type="compositionally biased region" description="Basic and acidic residues" evidence="1">
    <location>
        <begin position="494"/>
        <end position="544"/>
    </location>
</feature>
<dbReference type="RefSeq" id="WP_184171057.1">
    <property type="nucleotide sequence ID" value="NZ_JACHLN010000005.1"/>
</dbReference>
<dbReference type="PROSITE" id="PS51724">
    <property type="entry name" value="SPOR"/>
    <property type="match status" value="1"/>
</dbReference>
<dbReference type="Pfam" id="PF05036">
    <property type="entry name" value="SPOR"/>
    <property type="match status" value="1"/>
</dbReference>
<dbReference type="InterPro" id="IPR007730">
    <property type="entry name" value="SPOR-like_dom"/>
</dbReference>
<evidence type="ECO:0000259" key="3">
    <source>
        <dbReference type="PROSITE" id="PS51724"/>
    </source>
</evidence>
<feature type="compositionally biased region" description="Low complexity" evidence="1">
    <location>
        <begin position="408"/>
        <end position="418"/>
    </location>
</feature>
<dbReference type="InterPro" id="IPR011990">
    <property type="entry name" value="TPR-like_helical_dom_sf"/>
</dbReference>
<name>A0A7W7NTX8_9SPHN</name>
<gene>
    <name evidence="4" type="ORF">HNP52_004485</name>
</gene>
<protein>
    <submittedName>
        <fullName evidence="4">Flp pilus assembly protein TadD</fullName>
    </submittedName>
</protein>
<feature type="region of interest" description="Disordered" evidence="1">
    <location>
        <begin position="447"/>
        <end position="547"/>
    </location>
</feature>
<feature type="compositionally biased region" description="Pro residues" evidence="1">
    <location>
        <begin position="460"/>
        <end position="472"/>
    </location>
</feature>
<evidence type="ECO:0000256" key="1">
    <source>
        <dbReference type="SAM" id="MobiDB-lite"/>
    </source>
</evidence>
<feature type="region of interest" description="Disordered" evidence="1">
    <location>
        <begin position="275"/>
        <end position="433"/>
    </location>
</feature>
<sequence>MNRNRFIGIAVLALASAQAVPSFAQTEVVAQANPDADRLANDIRMLASDPRDLTTLVDAGMTSARLGDTSAALAFFQRAEVISSTDPRISAGRAMVLVRLERPGEALRLFQSAEAHGLEPRNYASDRGFAYDLLGQPLLAQRDYKLALAGDRDDAETMRRFALSLGITGDKDEAMRVLDPLLRRSDRAAWRARAFILAMNGDTAGAEKIASSMMPGTMGQSLIPFFRRLGGLSPADRAFAVHFGELSPTQARLADARMAPDLPRYVPTPRPVQVAVAQPVAPPPEPKGRDRRSRKDRERDQKLAAVAAVRPAPAPQPAPEENLPPPPRFVAPPAEIVQPIPQPKREEEPSETSERPVPAPVRPTPAPAPVRMAAAPTPTPAPVRPAPAPTPVTPAPAPGPVTLARAEPVVQPVRQAPPRSEPTPPGPAKVGQEDSVLAAIVGGITIPAEELATVTATPIDPVPTAAPEPPPVRVAEAKPVPPVKPKPEPVVAKPDPKKPDPKAKSDPKAKTPPEDAKKGGKPDPKDAKAKKPEPKKPDPAKTDPSRIWVQVAGGANPDTLAKAWKGVVAKAPALMKGKGAWTTPLRATNRVLAGPFKTSAEAQAFVNALGKEGVSGFVFTSEAGQKVTKLGL</sequence>
<dbReference type="SUPFAM" id="SSF48452">
    <property type="entry name" value="TPR-like"/>
    <property type="match status" value="1"/>
</dbReference>